<feature type="region of interest" description="Disordered" evidence="1">
    <location>
        <begin position="36"/>
        <end position="94"/>
    </location>
</feature>
<name>A0AAE0N947_9PEZI</name>
<comment type="caution">
    <text evidence="2">The sequence shown here is derived from an EMBL/GenBank/DDBJ whole genome shotgun (WGS) entry which is preliminary data.</text>
</comment>
<keyword evidence="3" id="KW-1185">Reference proteome</keyword>
<protein>
    <recommendedName>
        <fullName evidence="4">LPXTG-motif cell wall anchor domain protein</fullName>
    </recommendedName>
</protein>
<feature type="region of interest" description="Disordered" evidence="1">
    <location>
        <begin position="712"/>
        <end position="739"/>
    </location>
</feature>
<evidence type="ECO:0000256" key="1">
    <source>
        <dbReference type="SAM" id="MobiDB-lite"/>
    </source>
</evidence>
<feature type="compositionally biased region" description="Basic and acidic residues" evidence="1">
    <location>
        <begin position="182"/>
        <end position="199"/>
    </location>
</feature>
<gene>
    <name evidence="2" type="ORF">B0H63DRAFT_453122</name>
</gene>
<feature type="compositionally biased region" description="Basic and acidic residues" evidence="1">
    <location>
        <begin position="480"/>
        <end position="495"/>
    </location>
</feature>
<evidence type="ECO:0008006" key="4">
    <source>
        <dbReference type="Google" id="ProtNLM"/>
    </source>
</evidence>
<dbReference type="AlphaFoldDB" id="A0AAE0N947"/>
<feature type="compositionally biased region" description="Polar residues" evidence="1">
    <location>
        <begin position="164"/>
        <end position="181"/>
    </location>
</feature>
<feature type="region of interest" description="Disordered" evidence="1">
    <location>
        <begin position="757"/>
        <end position="810"/>
    </location>
</feature>
<feature type="compositionally biased region" description="Polar residues" evidence="1">
    <location>
        <begin position="1150"/>
        <end position="1166"/>
    </location>
</feature>
<accession>A0AAE0N947</accession>
<feature type="compositionally biased region" description="Polar residues" evidence="1">
    <location>
        <begin position="590"/>
        <end position="606"/>
    </location>
</feature>
<feature type="compositionally biased region" description="Basic and acidic residues" evidence="1">
    <location>
        <begin position="580"/>
        <end position="589"/>
    </location>
</feature>
<evidence type="ECO:0000313" key="3">
    <source>
        <dbReference type="Proteomes" id="UP001285441"/>
    </source>
</evidence>
<evidence type="ECO:0000313" key="2">
    <source>
        <dbReference type="EMBL" id="KAK3375341.1"/>
    </source>
</evidence>
<feature type="region of interest" description="Disordered" evidence="1">
    <location>
        <begin position="411"/>
        <end position="520"/>
    </location>
</feature>
<feature type="compositionally biased region" description="Basic and acidic residues" evidence="1">
    <location>
        <begin position="532"/>
        <end position="541"/>
    </location>
</feature>
<organism evidence="2 3">
    <name type="scientific">Podospora didyma</name>
    <dbReference type="NCBI Taxonomy" id="330526"/>
    <lineage>
        <taxon>Eukaryota</taxon>
        <taxon>Fungi</taxon>
        <taxon>Dikarya</taxon>
        <taxon>Ascomycota</taxon>
        <taxon>Pezizomycotina</taxon>
        <taxon>Sordariomycetes</taxon>
        <taxon>Sordariomycetidae</taxon>
        <taxon>Sordariales</taxon>
        <taxon>Podosporaceae</taxon>
        <taxon>Podospora</taxon>
    </lineage>
</organism>
<feature type="compositionally biased region" description="Low complexity" evidence="1">
    <location>
        <begin position="221"/>
        <end position="236"/>
    </location>
</feature>
<proteinExistence type="predicted"/>
<dbReference type="EMBL" id="JAULSW010000007">
    <property type="protein sequence ID" value="KAK3375341.1"/>
    <property type="molecule type" value="Genomic_DNA"/>
</dbReference>
<reference evidence="2" key="2">
    <citation type="submission" date="2023-06" db="EMBL/GenBank/DDBJ databases">
        <authorList>
            <consortium name="Lawrence Berkeley National Laboratory"/>
            <person name="Haridas S."/>
            <person name="Hensen N."/>
            <person name="Bonometti L."/>
            <person name="Westerberg I."/>
            <person name="Brannstrom I.O."/>
            <person name="Guillou S."/>
            <person name="Cros-Aarteil S."/>
            <person name="Calhoun S."/>
            <person name="Kuo A."/>
            <person name="Mondo S."/>
            <person name="Pangilinan J."/>
            <person name="Riley R."/>
            <person name="LaButti K."/>
            <person name="Andreopoulos B."/>
            <person name="Lipzen A."/>
            <person name="Chen C."/>
            <person name="Yanf M."/>
            <person name="Daum C."/>
            <person name="Ng V."/>
            <person name="Clum A."/>
            <person name="Steindorff A."/>
            <person name="Ohm R."/>
            <person name="Martin F."/>
            <person name="Silar P."/>
            <person name="Natvig D."/>
            <person name="Lalanne C."/>
            <person name="Gautier V."/>
            <person name="Ament-velasquez S.L."/>
            <person name="Kruys A."/>
            <person name="Hutchinson M.I."/>
            <person name="Powell A.J."/>
            <person name="Barry K."/>
            <person name="Miller A.N."/>
            <person name="Grigoriev I.V."/>
            <person name="Debuchy R."/>
            <person name="Gladieux P."/>
            <person name="Thoren M.H."/>
            <person name="Johannesson H."/>
        </authorList>
    </citation>
    <scope>NUCLEOTIDE SEQUENCE</scope>
    <source>
        <strain evidence="2">CBS 232.78</strain>
    </source>
</reference>
<feature type="compositionally biased region" description="Polar residues" evidence="1">
    <location>
        <begin position="259"/>
        <end position="268"/>
    </location>
</feature>
<feature type="region of interest" description="Disordered" evidence="1">
    <location>
        <begin position="214"/>
        <end position="275"/>
    </location>
</feature>
<feature type="compositionally biased region" description="Low complexity" evidence="1">
    <location>
        <begin position="776"/>
        <end position="789"/>
    </location>
</feature>
<feature type="region of interest" description="Disordered" evidence="1">
    <location>
        <begin position="532"/>
        <end position="695"/>
    </location>
</feature>
<feature type="region of interest" description="Disordered" evidence="1">
    <location>
        <begin position="974"/>
        <end position="1075"/>
    </location>
</feature>
<dbReference type="Proteomes" id="UP001285441">
    <property type="component" value="Unassembled WGS sequence"/>
</dbReference>
<feature type="compositionally biased region" description="Low complexity" evidence="1">
    <location>
        <begin position="723"/>
        <end position="739"/>
    </location>
</feature>
<sequence length="1191" mass="127399">MTPSSFAPEAGHGPSKKSIAAASYSTGPLALAHAPAHNNASVGTGSSSISSANSINTGNGTSNSKSNLSNSASGPGVNNTSNSNRSNTGNSSFRNEASSVFHAHRQNHNSSKLPAFRFADLVKKDPIALPSLLQHMPPSPVSPQPALAELDPDALTSPALLQAQADNSSSSSFDPRPNANTRTERHHDEILRDAHDQSRRIPGSKLTLQLSEGLHHHNHHPNSSSNSNHNHSSSSSRHAAAQAQVLPDRPVPLPLETPQPATLTTFSNPPRARASTFQHAPVPVPVPVPATATTTTSTSTSPDHSYEFPTAAKRPASFPDSPPAENVARTAFHAPKKAPSSSIATPAAKRRLTVSGGVTNGAGSLASTLNSSRLQTAAVGSSHSAHPAENSTQEWAQGQRELLLPKAIETAAKSDEKRKSRPPLSYRPPPSSIVTASSARPVIPPIRAFRSSGSRKSLGLDMHTRRVSDDSYGEDITDPNQRDRTLRALEGRSDDEFSQITPPDSADAMHDNENDNDNDNTADIFMKIAREDSTCRPREEQPVAEDQSAISRITRASHRRPLSAAVPTYQPSSPPQITRRLSDQRETSRGRQLTDGQTSPQGTRQLTYRAIAAVTEKPASKAPATDDTSRTQPLRTPLRPSPITPRQISFQEVSPEHGSAYSRRRQSITESNSGYSANRTTPQYRNPNFSLAQSRTYNSSPLVPKTIEIQKHEPQHSSDANHGVEGTESSTSTAAPSTVWDELDDLKSRIHRLELTGKIPSTSGAAMSRASDDRPPTATTNATTMSASPKRGSGTGAAQPDAISTTSSSKETQPILLSALSKTKSLISPEIFSAIETAATDALALSSMMGVPGQPGPISSGASTIGFGGSASITDRQLRRKADSICRSLTELCIALADEIGRNRPAQPALPRREKEALASPVNTKLAAITNQRRPSALITELAPSKPTVTSPRAPTSLEQRRLTMLNTLALPSPRYAAAPSTPMDSAGAGRKSSLLLTRTRRAGTEEPEEPTGRKSSLLLRTRRAGTEEPEDNREGRKTSLLLRSRKATNDEDEESRFRAPSRAATDVNGFRSSARDYNQPLIQAPRDSNPLESSALPRRRLVPSSLNPRLIAPSQPAAVPARRYLVDRVTSERDSNTMAEKLAEERGQRQFSLSQTAVLNRTGSINRRPRESSIPGLPSPGTQGGGGGYR</sequence>
<feature type="region of interest" description="Disordered" evidence="1">
    <location>
        <begin position="163"/>
        <end position="202"/>
    </location>
</feature>
<feature type="region of interest" description="Disordered" evidence="1">
    <location>
        <begin position="1144"/>
        <end position="1191"/>
    </location>
</feature>
<reference evidence="2" key="1">
    <citation type="journal article" date="2023" name="Mol. Phylogenet. Evol.">
        <title>Genome-scale phylogeny and comparative genomics of the fungal order Sordariales.</title>
        <authorList>
            <person name="Hensen N."/>
            <person name="Bonometti L."/>
            <person name="Westerberg I."/>
            <person name="Brannstrom I.O."/>
            <person name="Guillou S."/>
            <person name="Cros-Aarteil S."/>
            <person name="Calhoun S."/>
            <person name="Haridas S."/>
            <person name="Kuo A."/>
            <person name="Mondo S."/>
            <person name="Pangilinan J."/>
            <person name="Riley R."/>
            <person name="LaButti K."/>
            <person name="Andreopoulos B."/>
            <person name="Lipzen A."/>
            <person name="Chen C."/>
            <person name="Yan M."/>
            <person name="Daum C."/>
            <person name="Ng V."/>
            <person name="Clum A."/>
            <person name="Steindorff A."/>
            <person name="Ohm R.A."/>
            <person name="Martin F."/>
            <person name="Silar P."/>
            <person name="Natvig D.O."/>
            <person name="Lalanne C."/>
            <person name="Gautier V."/>
            <person name="Ament-Velasquez S.L."/>
            <person name="Kruys A."/>
            <person name="Hutchinson M.I."/>
            <person name="Powell A.J."/>
            <person name="Barry K."/>
            <person name="Miller A.N."/>
            <person name="Grigoriev I.V."/>
            <person name="Debuchy R."/>
            <person name="Gladieux P."/>
            <person name="Hiltunen Thoren M."/>
            <person name="Johannesson H."/>
        </authorList>
    </citation>
    <scope>NUCLEOTIDE SEQUENCE</scope>
    <source>
        <strain evidence="2">CBS 232.78</strain>
    </source>
</reference>
<feature type="region of interest" description="Disordered" evidence="1">
    <location>
        <begin position="376"/>
        <end position="395"/>
    </location>
</feature>
<feature type="compositionally biased region" description="Polar residues" evidence="1">
    <location>
        <begin position="668"/>
        <end position="695"/>
    </location>
</feature>